<comment type="caution">
    <text evidence="13">The sequence shown here is derived from an EMBL/GenBank/DDBJ whole genome shotgun (WGS) entry which is preliminary data.</text>
</comment>
<keyword evidence="14" id="KW-1185">Reference proteome</keyword>
<name>A0A8S0WGF3_CYCAE</name>
<evidence type="ECO:0000256" key="2">
    <source>
        <dbReference type="ARBA" id="ARBA00022722"/>
    </source>
</evidence>
<dbReference type="InterPro" id="IPR039537">
    <property type="entry name" value="Retrotran_Ty1/copia-like"/>
</dbReference>
<dbReference type="InterPro" id="IPR057670">
    <property type="entry name" value="SH3_retrovirus"/>
</dbReference>
<dbReference type="PANTHER" id="PTHR42648:SF11">
    <property type="entry name" value="TRANSPOSON TY4-P GAG-POL POLYPROTEIN"/>
    <property type="match status" value="1"/>
</dbReference>
<evidence type="ECO:0000256" key="8">
    <source>
        <dbReference type="ARBA" id="ARBA00022918"/>
    </source>
</evidence>
<sequence length="320" mass="35311">MPPYEHWKNGKAEHIIRTLQGRVLAMLTTVQLSMTYWGEAALTAGYLHNLTITSTLPSSVTPFEMFHGHQPDVSHLRVWGVHCFAQVPIELQKKLGPKSRECLFMGYPPSQQGYRIWDLQTHHFFSSGSVIFDENIPYHALHEIPTTPMDYSTLPFAPSIMADLNPPPASEQPLAAEAVLPSMPVAPHPSAPAPPPTLTHSSVSDQPVRVRTLTKAGKTYADQMEAACVHLLKVQEAASARKDERIRVEREADGLREAGPGDDMDNNFTCLCQEGLFDISSLDSDVSSDITAASLDVEDYLQHDIDACYEAAFLSICSDV</sequence>
<dbReference type="GO" id="GO:0003676">
    <property type="term" value="F:nucleic acid binding"/>
    <property type="evidence" value="ECO:0007669"/>
    <property type="project" value="InterPro"/>
</dbReference>
<dbReference type="Pfam" id="PF25597">
    <property type="entry name" value="SH3_retrovirus"/>
    <property type="match status" value="1"/>
</dbReference>
<dbReference type="GO" id="GO:0046872">
    <property type="term" value="F:metal ion binding"/>
    <property type="evidence" value="ECO:0007669"/>
    <property type="project" value="UniProtKB-KW"/>
</dbReference>
<feature type="compositionally biased region" description="Pro residues" evidence="11">
    <location>
        <begin position="184"/>
        <end position="197"/>
    </location>
</feature>
<keyword evidence="4" id="KW-0255">Endonuclease</keyword>
<evidence type="ECO:0000256" key="4">
    <source>
        <dbReference type="ARBA" id="ARBA00022759"/>
    </source>
</evidence>
<dbReference type="GO" id="GO:0006310">
    <property type="term" value="P:DNA recombination"/>
    <property type="evidence" value="ECO:0007669"/>
    <property type="project" value="UniProtKB-KW"/>
</dbReference>
<proteinExistence type="predicted"/>
<dbReference type="OrthoDB" id="3243429at2759"/>
<reference evidence="13 14" key="1">
    <citation type="submission" date="2020-01" db="EMBL/GenBank/DDBJ databases">
        <authorList>
            <person name="Gupta K D."/>
        </authorList>
    </citation>
    <scope>NUCLEOTIDE SEQUENCE [LARGE SCALE GENOMIC DNA]</scope>
</reference>
<dbReference type="GO" id="GO:0003964">
    <property type="term" value="F:RNA-directed DNA polymerase activity"/>
    <property type="evidence" value="ECO:0007669"/>
    <property type="project" value="UniProtKB-KW"/>
</dbReference>
<dbReference type="Gene3D" id="3.30.420.10">
    <property type="entry name" value="Ribonuclease H-like superfamily/Ribonuclease H"/>
    <property type="match status" value="1"/>
</dbReference>
<evidence type="ECO:0000259" key="12">
    <source>
        <dbReference type="Pfam" id="PF25597"/>
    </source>
</evidence>
<keyword evidence="9" id="KW-0239">DNA-directed DNA polymerase</keyword>
<organism evidence="13 14">
    <name type="scientific">Cyclocybe aegerita</name>
    <name type="common">Black poplar mushroom</name>
    <name type="synonym">Agrocybe aegerita</name>
    <dbReference type="NCBI Taxonomy" id="1973307"/>
    <lineage>
        <taxon>Eukaryota</taxon>
        <taxon>Fungi</taxon>
        <taxon>Dikarya</taxon>
        <taxon>Basidiomycota</taxon>
        <taxon>Agaricomycotina</taxon>
        <taxon>Agaricomycetes</taxon>
        <taxon>Agaricomycetidae</taxon>
        <taxon>Agaricales</taxon>
        <taxon>Agaricineae</taxon>
        <taxon>Bolbitiaceae</taxon>
        <taxon>Cyclocybe</taxon>
    </lineage>
</organism>
<evidence type="ECO:0000256" key="3">
    <source>
        <dbReference type="ARBA" id="ARBA00022723"/>
    </source>
</evidence>
<evidence type="ECO:0000256" key="7">
    <source>
        <dbReference type="ARBA" id="ARBA00022908"/>
    </source>
</evidence>
<dbReference type="Proteomes" id="UP000467700">
    <property type="component" value="Unassembled WGS sequence"/>
</dbReference>
<dbReference type="GO" id="GO:0003887">
    <property type="term" value="F:DNA-directed DNA polymerase activity"/>
    <property type="evidence" value="ECO:0007669"/>
    <property type="project" value="UniProtKB-KW"/>
</dbReference>
<dbReference type="EMBL" id="CACVBS010000070">
    <property type="protein sequence ID" value="CAA7268820.1"/>
    <property type="molecule type" value="Genomic_DNA"/>
</dbReference>
<dbReference type="AlphaFoldDB" id="A0A8S0WGF3"/>
<dbReference type="SUPFAM" id="SSF53098">
    <property type="entry name" value="Ribonuclease H-like"/>
    <property type="match status" value="1"/>
</dbReference>
<evidence type="ECO:0000256" key="1">
    <source>
        <dbReference type="ARBA" id="ARBA00022695"/>
    </source>
</evidence>
<dbReference type="PANTHER" id="PTHR42648">
    <property type="entry name" value="TRANSPOSASE, PUTATIVE-RELATED"/>
    <property type="match status" value="1"/>
</dbReference>
<keyword evidence="2" id="KW-0540">Nuclease</keyword>
<dbReference type="GO" id="GO:0015074">
    <property type="term" value="P:DNA integration"/>
    <property type="evidence" value="ECO:0007669"/>
    <property type="project" value="UniProtKB-KW"/>
</dbReference>
<dbReference type="InterPro" id="IPR012337">
    <property type="entry name" value="RNaseH-like_sf"/>
</dbReference>
<feature type="domain" description="Retroviral polymerase SH3-like" evidence="12">
    <location>
        <begin position="82"/>
        <end position="138"/>
    </location>
</feature>
<dbReference type="GO" id="GO:0004519">
    <property type="term" value="F:endonuclease activity"/>
    <property type="evidence" value="ECO:0007669"/>
    <property type="project" value="UniProtKB-KW"/>
</dbReference>
<protein>
    <recommendedName>
        <fullName evidence="12">Retroviral polymerase SH3-like domain-containing protein</fullName>
    </recommendedName>
</protein>
<evidence type="ECO:0000256" key="11">
    <source>
        <dbReference type="SAM" id="MobiDB-lite"/>
    </source>
</evidence>
<keyword evidence="10" id="KW-0233">DNA recombination</keyword>
<dbReference type="GO" id="GO:0016787">
    <property type="term" value="F:hydrolase activity"/>
    <property type="evidence" value="ECO:0007669"/>
    <property type="project" value="UniProtKB-KW"/>
</dbReference>
<gene>
    <name evidence="13" type="ORF">AAE3_LOCUS11005</name>
</gene>
<keyword evidence="1" id="KW-0548">Nucleotidyltransferase</keyword>
<evidence type="ECO:0000256" key="5">
    <source>
        <dbReference type="ARBA" id="ARBA00022801"/>
    </source>
</evidence>
<evidence type="ECO:0000256" key="6">
    <source>
        <dbReference type="ARBA" id="ARBA00022842"/>
    </source>
</evidence>
<accession>A0A8S0WGF3</accession>
<evidence type="ECO:0000313" key="14">
    <source>
        <dbReference type="Proteomes" id="UP000467700"/>
    </source>
</evidence>
<feature type="region of interest" description="Disordered" evidence="11">
    <location>
        <begin position="183"/>
        <end position="205"/>
    </location>
</feature>
<keyword evidence="6" id="KW-0460">Magnesium</keyword>
<keyword evidence="5" id="KW-0378">Hydrolase</keyword>
<keyword evidence="8" id="KW-0695">RNA-directed DNA polymerase</keyword>
<dbReference type="InterPro" id="IPR036397">
    <property type="entry name" value="RNaseH_sf"/>
</dbReference>
<evidence type="ECO:0000256" key="10">
    <source>
        <dbReference type="ARBA" id="ARBA00023172"/>
    </source>
</evidence>
<keyword evidence="7" id="KW-0229">DNA integration</keyword>
<keyword evidence="3" id="KW-0479">Metal-binding</keyword>
<evidence type="ECO:0000256" key="9">
    <source>
        <dbReference type="ARBA" id="ARBA00022932"/>
    </source>
</evidence>
<keyword evidence="9" id="KW-0808">Transferase</keyword>
<evidence type="ECO:0000313" key="13">
    <source>
        <dbReference type="EMBL" id="CAA7268820.1"/>
    </source>
</evidence>